<dbReference type="Pfam" id="PF13649">
    <property type="entry name" value="Methyltransf_25"/>
    <property type="match status" value="1"/>
</dbReference>
<dbReference type="GO" id="GO:0008168">
    <property type="term" value="F:methyltransferase activity"/>
    <property type="evidence" value="ECO:0007669"/>
    <property type="project" value="UniProtKB-KW"/>
</dbReference>
<dbReference type="Gene3D" id="3.40.50.150">
    <property type="entry name" value="Vaccinia Virus protein VP39"/>
    <property type="match status" value="1"/>
</dbReference>
<protein>
    <submittedName>
        <fullName evidence="4">Class I SAM-dependent methyltransferase</fullName>
        <ecNumber evidence="4">2.1.1.-</ecNumber>
    </submittedName>
</protein>
<reference evidence="5" key="1">
    <citation type="submission" date="2023-07" db="EMBL/GenBank/DDBJ databases">
        <title>30 novel species of actinomycetes from the DSMZ collection.</title>
        <authorList>
            <person name="Nouioui I."/>
        </authorList>
    </citation>
    <scope>NUCLEOTIDE SEQUENCE [LARGE SCALE GENOMIC DNA]</scope>
    <source>
        <strain evidence="5">DSM 44915</strain>
    </source>
</reference>
<proteinExistence type="predicted"/>
<organism evidence="4 5">
    <name type="scientific">Streptomyces chisholmiae</name>
    <dbReference type="NCBI Taxonomy" id="3075540"/>
    <lineage>
        <taxon>Bacteria</taxon>
        <taxon>Bacillati</taxon>
        <taxon>Actinomycetota</taxon>
        <taxon>Actinomycetes</taxon>
        <taxon>Kitasatosporales</taxon>
        <taxon>Streptomycetaceae</taxon>
        <taxon>Streptomyces</taxon>
    </lineage>
</organism>
<name>A0ABU2JMB0_9ACTN</name>
<dbReference type="EMBL" id="JAVREO010000003">
    <property type="protein sequence ID" value="MDT0266115.1"/>
    <property type="molecule type" value="Genomic_DNA"/>
</dbReference>
<dbReference type="RefSeq" id="WP_311666118.1">
    <property type="nucleotide sequence ID" value="NZ_JAVREO010000003.1"/>
</dbReference>
<gene>
    <name evidence="4" type="ORF">RM844_07375</name>
</gene>
<evidence type="ECO:0000256" key="1">
    <source>
        <dbReference type="ARBA" id="ARBA00022603"/>
    </source>
</evidence>
<keyword evidence="2 4" id="KW-0808">Transferase</keyword>
<dbReference type="PANTHER" id="PTHR43861:SF1">
    <property type="entry name" value="TRANS-ACONITATE 2-METHYLTRANSFERASE"/>
    <property type="match status" value="1"/>
</dbReference>
<sequence length="255" mass="27705">MGSIQIEEIYRRADVYDAVYKGRGKDYAAEARLVTEHIRRLKPEARSLLDVACGTGSHLVHLVDHFDTVTGLDRAADMVETAARRVPGVALHQGDMRDFRLPTRFDAVTCLFSSVGYLPDQQALTATLATFARHTTPGGVVVIEPWWSPANFLDGHVSGATVHEDGRTIARVSRTVREGGSSRMDVHYTVADPKAGIAHFTDTHVMALFTHAEYERAFQQAGFSVSFVPYEHVGPGLFVGVLDGGATGRAQGSPA</sequence>
<keyword evidence="1 4" id="KW-0489">Methyltransferase</keyword>
<dbReference type="PANTHER" id="PTHR43861">
    <property type="entry name" value="TRANS-ACONITATE 2-METHYLTRANSFERASE-RELATED"/>
    <property type="match status" value="1"/>
</dbReference>
<evidence type="ECO:0000259" key="3">
    <source>
        <dbReference type="Pfam" id="PF13649"/>
    </source>
</evidence>
<feature type="domain" description="Methyltransferase" evidence="3">
    <location>
        <begin position="49"/>
        <end position="139"/>
    </location>
</feature>
<evidence type="ECO:0000313" key="4">
    <source>
        <dbReference type="EMBL" id="MDT0266115.1"/>
    </source>
</evidence>
<dbReference type="Proteomes" id="UP001183410">
    <property type="component" value="Unassembled WGS sequence"/>
</dbReference>
<dbReference type="CDD" id="cd02440">
    <property type="entry name" value="AdoMet_MTases"/>
    <property type="match status" value="1"/>
</dbReference>
<dbReference type="EC" id="2.1.1.-" evidence="4"/>
<comment type="caution">
    <text evidence="4">The sequence shown here is derived from an EMBL/GenBank/DDBJ whole genome shotgun (WGS) entry which is preliminary data.</text>
</comment>
<dbReference type="SUPFAM" id="SSF53335">
    <property type="entry name" value="S-adenosyl-L-methionine-dependent methyltransferases"/>
    <property type="match status" value="1"/>
</dbReference>
<dbReference type="InterPro" id="IPR041698">
    <property type="entry name" value="Methyltransf_25"/>
</dbReference>
<dbReference type="Gene3D" id="2.20.130.10">
    <property type="entry name" value="CAC2371-like domains"/>
    <property type="match status" value="1"/>
</dbReference>
<dbReference type="GO" id="GO:0032259">
    <property type="term" value="P:methylation"/>
    <property type="evidence" value="ECO:0007669"/>
    <property type="project" value="UniProtKB-KW"/>
</dbReference>
<evidence type="ECO:0000313" key="5">
    <source>
        <dbReference type="Proteomes" id="UP001183410"/>
    </source>
</evidence>
<accession>A0ABU2JMB0</accession>
<keyword evidence="5" id="KW-1185">Reference proteome</keyword>
<dbReference type="InterPro" id="IPR029063">
    <property type="entry name" value="SAM-dependent_MTases_sf"/>
</dbReference>
<evidence type="ECO:0000256" key="2">
    <source>
        <dbReference type="ARBA" id="ARBA00022679"/>
    </source>
</evidence>